<dbReference type="Gene3D" id="2.60.120.620">
    <property type="entry name" value="q2cbj1_9rhob like domain"/>
    <property type="match status" value="1"/>
</dbReference>
<evidence type="ECO:0000313" key="3">
    <source>
        <dbReference type="Proteomes" id="UP000230709"/>
    </source>
</evidence>
<feature type="repeat" description="TPR" evidence="1">
    <location>
        <begin position="99"/>
        <end position="132"/>
    </location>
</feature>
<dbReference type="EMBL" id="CP023737">
    <property type="protein sequence ID" value="ATQ70263.1"/>
    <property type="molecule type" value="Genomic_DNA"/>
</dbReference>
<protein>
    <recommendedName>
        <fullName evidence="4">Tetratricopeptide repeat protein</fullName>
    </recommendedName>
</protein>
<dbReference type="KEGG" id="mtw:CQW49_06635"/>
<dbReference type="InterPro" id="IPR012668">
    <property type="entry name" value="CHP02466"/>
</dbReference>
<dbReference type="InterPro" id="IPR019734">
    <property type="entry name" value="TPR_rpt"/>
</dbReference>
<keyword evidence="1" id="KW-0802">TPR repeat</keyword>
<keyword evidence="3" id="KW-1185">Reference proteome</keyword>
<reference evidence="3" key="1">
    <citation type="submission" date="2017-10" db="EMBL/GenBank/DDBJ databases">
        <title>Completed PacBio SMRT sequence of Methylosinus trichosporium OB3b reveals presence of a third large plasmid.</title>
        <authorList>
            <person name="Charles T.C."/>
            <person name="Lynch M.D.J."/>
            <person name="Heil J.R."/>
            <person name="Cheng J."/>
        </authorList>
    </citation>
    <scope>NUCLEOTIDE SEQUENCE [LARGE SCALE GENOMIC DNA]</scope>
    <source>
        <strain evidence="3">OB3b</strain>
    </source>
</reference>
<name>A0A2D2D5L4_METT3</name>
<evidence type="ECO:0000256" key="1">
    <source>
        <dbReference type="PROSITE-ProRule" id="PRU00339"/>
    </source>
</evidence>
<gene>
    <name evidence="2" type="ORF">CQW49_06635</name>
</gene>
<organism evidence="2 3">
    <name type="scientific">Methylosinus trichosporium (strain ATCC 35070 / NCIMB 11131 / UNIQEM 75 / OB3b)</name>
    <dbReference type="NCBI Taxonomy" id="595536"/>
    <lineage>
        <taxon>Bacteria</taxon>
        <taxon>Pseudomonadati</taxon>
        <taxon>Pseudomonadota</taxon>
        <taxon>Alphaproteobacteria</taxon>
        <taxon>Hyphomicrobiales</taxon>
        <taxon>Methylocystaceae</taxon>
        <taxon>Methylosinus</taxon>
    </lineage>
</organism>
<dbReference type="SUPFAM" id="SSF48452">
    <property type="entry name" value="TPR-like"/>
    <property type="match status" value="1"/>
</dbReference>
<dbReference type="RefSeq" id="WP_003611332.1">
    <property type="nucleotide sequence ID" value="NZ_ADVE02000001.1"/>
</dbReference>
<evidence type="ECO:0008006" key="4">
    <source>
        <dbReference type="Google" id="ProtNLM"/>
    </source>
</evidence>
<dbReference type="AlphaFoldDB" id="A0A2D2D5L4"/>
<dbReference type="STRING" id="595536.GCA_000178815_03831"/>
<proteinExistence type="predicted"/>
<dbReference type="Pfam" id="PF13759">
    <property type="entry name" value="2OG-FeII_Oxy_5"/>
    <property type="match status" value="1"/>
</dbReference>
<dbReference type="Proteomes" id="UP000230709">
    <property type="component" value="Chromosome"/>
</dbReference>
<accession>A0A2D2D5L4</accession>
<dbReference type="Gene3D" id="1.25.40.10">
    <property type="entry name" value="Tetratricopeptide repeat domain"/>
    <property type="match status" value="1"/>
</dbReference>
<dbReference type="InterPro" id="IPR011990">
    <property type="entry name" value="TPR-like_helical_dom_sf"/>
</dbReference>
<sequence length="403" mass="44274">MRWVEVERPETKRISRATATKVLRAAVATAPDPLPLLERLGAALMDEGGHREAIAAFDARAKADPARFTSWGRLAQCHNEIGEPATALAICDRAGGHGARVARARGAALEALGRRDEALESYRRAFGEDETDAIALDAVLRLLCRAADAAPLLAFCDALPATARFDVQKRAFRALACSRLGRREEASALIDPERHVMSFRFDPACESGGVDAFNARLAGWLLANTGATPTPRRDCVHDYALRHMRAPLLQELRAFFRQSFDAYIAALPALGLDRLMPPPVAGDIADGATFLRNEARNGEHVHRGRYLTGVYYVHTPQAIRTNVERRGRLAVGRCHETAGGHEPVWGARYIAPEPGMFVVFPAHMFHDVVPTRCSEWRIAIVADVEPAPIGGRELPMRYVQERA</sequence>
<dbReference type="PROSITE" id="PS50005">
    <property type="entry name" value="TPR"/>
    <property type="match status" value="1"/>
</dbReference>
<evidence type="ECO:0000313" key="2">
    <source>
        <dbReference type="EMBL" id="ATQ70263.1"/>
    </source>
</evidence>